<evidence type="ECO:0000313" key="7">
    <source>
        <dbReference type="EMBL" id="TQL17352.1"/>
    </source>
</evidence>
<protein>
    <submittedName>
        <fullName evidence="7">Putative AlkP superfamily pyrophosphatase or phosphodiesterase</fullName>
    </submittedName>
</protein>
<dbReference type="GO" id="GO:0004035">
    <property type="term" value="F:alkaline phosphatase activity"/>
    <property type="evidence" value="ECO:0007669"/>
    <property type="project" value="InterPro"/>
</dbReference>
<dbReference type="InterPro" id="IPR026263">
    <property type="entry name" value="Alkaline_phosphatase_prok"/>
</dbReference>
<feature type="chain" id="PRO_5021772479" evidence="6">
    <location>
        <begin position="36"/>
        <end position="581"/>
    </location>
</feature>
<comment type="caution">
    <text evidence="7">The sequence shown here is derived from an EMBL/GenBank/DDBJ whole genome shotgun (WGS) entry which is preliminary data.</text>
</comment>
<dbReference type="InterPro" id="IPR002591">
    <property type="entry name" value="Phosphodiest/P_Trfase"/>
</dbReference>
<feature type="active site" description="Phosphothreonine intermediate" evidence="4">
    <location>
        <position position="109"/>
    </location>
</feature>
<dbReference type="PIRSF" id="PIRSF031924">
    <property type="entry name" value="Pi-irrepressible_AP"/>
    <property type="match status" value="1"/>
</dbReference>
<dbReference type="EMBL" id="VFOF01000001">
    <property type="protein sequence ID" value="TQL17352.1"/>
    <property type="molecule type" value="Genomic_DNA"/>
</dbReference>
<keyword evidence="3 6" id="KW-0732">Signal</keyword>
<dbReference type="PANTHER" id="PTHR10151:SF120">
    <property type="entry name" value="BIS(5'-ADENOSYL)-TRIPHOSPHATASE"/>
    <property type="match status" value="1"/>
</dbReference>
<name>A0A542W1A7_ZYMMB</name>
<gene>
    <name evidence="7" type="ORF">FBY58_0927</name>
</gene>
<feature type="binding site" evidence="5">
    <location>
        <begin position="190"/>
        <end position="192"/>
    </location>
    <ligand>
        <name>substrate</name>
    </ligand>
</feature>
<sequence length="581" mass="63310">MLPYSVLKRIRHYLSFSFTIAITASSLSTATLAAAQPTDTHKEADGVAALSGTPHDPWSGTRLVVAISVDQFSADLFSEYRNRFHLGMKQLQNGVVYPMAYHSHAATETCPGHSVLLTGDHPARTGIISNSWYDFSIKRANKAVYCSEDPANSPDAQNYQPSVQYLKVPTLGDRMKKANPHSRVISVAGKDRAAIMMGGHMTDQIWFWSNDAYKTLPDHKVAMPASVKSVNEQVAQLMLQDETPVMPSVCADHAAALKLGSNNVIGLAPASRKASDYKGFRLTPDYDRTTTDIAVGLIDELQLGHGNAPDLLTISLSGTDAIGHTFGTEGAEMCTQMTGLDSNIAKIITALDRNGVSYVLVLTADHGGLDVPERANLRGIPTAQRVDPALSPNVVSARLAEQFHLTTNQPLFFAIEPQGDWYVNRDLPQQTREQLINAAKSELTAHPQVAAVFTATELSHFPQPTRSPELWSLAERAKASFDPLRSGDLIVLLKPRVTPIAKADEYGKVVATHGSPWDYDRRVPIIFYTPHVTGFEQPMPIETVDIMPTLAALLQIPLKKGDVDGRCLDLDPTTATTCPIQ</sequence>
<dbReference type="SUPFAM" id="SSF53649">
    <property type="entry name" value="Alkaline phosphatase-like"/>
    <property type="match status" value="1"/>
</dbReference>
<dbReference type="Pfam" id="PF01663">
    <property type="entry name" value="Phosphodiest"/>
    <property type="match status" value="1"/>
</dbReference>
<evidence type="ECO:0000313" key="8">
    <source>
        <dbReference type="Proteomes" id="UP000316887"/>
    </source>
</evidence>
<dbReference type="RefSeq" id="WP_260432109.1">
    <property type="nucleotide sequence ID" value="NZ_VFOF01000001.1"/>
</dbReference>
<dbReference type="Gene3D" id="3.30.1360.150">
    <property type="match status" value="1"/>
</dbReference>
<dbReference type="PANTHER" id="PTHR10151">
    <property type="entry name" value="ECTONUCLEOTIDE PYROPHOSPHATASE/PHOSPHODIESTERASE"/>
    <property type="match status" value="1"/>
</dbReference>
<dbReference type="Gene3D" id="3.40.720.10">
    <property type="entry name" value="Alkaline Phosphatase, subunit A"/>
    <property type="match status" value="1"/>
</dbReference>
<feature type="signal peptide" evidence="6">
    <location>
        <begin position="1"/>
        <end position="35"/>
    </location>
</feature>
<evidence type="ECO:0000256" key="3">
    <source>
        <dbReference type="ARBA" id="ARBA00022729"/>
    </source>
</evidence>
<dbReference type="CDD" id="cd16016">
    <property type="entry name" value="AP-SPAP"/>
    <property type="match status" value="1"/>
</dbReference>
<evidence type="ECO:0000256" key="2">
    <source>
        <dbReference type="ARBA" id="ARBA00022723"/>
    </source>
</evidence>
<proteinExistence type="predicted"/>
<evidence type="ECO:0000256" key="4">
    <source>
        <dbReference type="PIRSR" id="PIRSR031924-50"/>
    </source>
</evidence>
<keyword evidence="2" id="KW-0479">Metal-binding</keyword>
<dbReference type="Proteomes" id="UP000316887">
    <property type="component" value="Unassembled WGS sequence"/>
</dbReference>
<dbReference type="AlphaFoldDB" id="A0A542W1A7"/>
<keyword evidence="1 4" id="KW-0597">Phosphoprotein</keyword>
<dbReference type="GO" id="GO:0046872">
    <property type="term" value="F:metal ion binding"/>
    <property type="evidence" value="ECO:0007669"/>
    <property type="project" value="UniProtKB-KW"/>
</dbReference>
<accession>A0A542W1A7</accession>
<dbReference type="InterPro" id="IPR017850">
    <property type="entry name" value="Alkaline_phosphatase_core_sf"/>
</dbReference>
<evidence type="ECO:0000256" key="1">
    <source>
        <dbReference type="ARBA" id="ARBA00022553"/>
    </source>
</evidence>
<feature type="binding site" evidence="5">
    <location>
        <position position="130"/>
    </location>
    <ligand>
        <name>substrate</name>
    </ligand>
</feature>
<reference evidence="7 8" key="1">
    <citation type="submission" date="2019-06" db="EMBL/GenBank/DDBJ databases">
        <title>Genome sequencing of Zymomonas mobilis strains for genetic engineering and biofuel applications.</title>
        <authorList>
            <person name="Teravest M."/>
        </authorList>
    </citation>
    <scope>NUCLEOTIDE SEQUENCE [LARGE SCALE GENOMIC DNA]</scope>
    <source>
        <strain evidence="7 8">AN0101</strain>
    </source>
</reference>
<organism evidence="7 8">
    <name type="scientific">Zymomonas mobilis</name>
    <dbReference type="NCBI Taxonomy" id="542"/>
    <lineage>
        <taxon>Bacteria</taxon>
        <taxon>Pseudomonadati</taxon>
        <taxon>Pseudomonadota</taxon>
        <taxon>Alphaproteobacteria</taxon>
        <taxon>Sphingomonadales</taxon>
        <taxon>Zymomonadaceae</taxon>
        <taxon>Zymomonas</taxon>
    </lineage>
</organism>
<evidence type="ECO:0000256" key="6">
    <source>
        <dbReference type="SAM" id="SignalP"/>
    </source>
</evidence>
<evidence type="ECO:0000256" key="5">
    <source>
        <dbReference type="PIRSR" id="PIRSR031924-51"/>
    </source>
</evidence>